<feature type="compositionally biased region" description="Basic residues" evidence="3">
    <location>
        <begin position="11"/>
        <end position="24"/>
    </location>
</feature>
<evidence type="ECO:0000313" key="5">
    <source>
        <dbReference type="Proteomes" id="UP001652680"/>
    </source>
</evidence>
<dbReference type="PANTHER" id="PTHR44314">
    <property type="entry name" value="CILIA- AND FLAGELLA-ASSOCIATED PROTEIN 70"/>
    <property type="match status" value="1"/>
</dbReference>
<dbReference type="OMA" id="LECWKMA"/>
<dbReference type="Proteomes" id="UP001652680">
    <property type="component" value="Unassembled WGS sequence"/>
</dbReference>
<feature type="compositionally biased region" description="Acidic residues" evidence="3">
    <location>
        <begin position="186"/>
        <end position="195"/>
    </location>
</feature>
<evidence type="ECO:0000256" key="2">
    <source>
        <dbReference type="ARBA" id="ARBA00022803"/>
    </source>
</evidence>
<dbReference type="GO" id="GO:0003341">
    <property type="term" value="P:cilium movement"/>
    <property type="evidence" value="ECO:0007669"/>
    <property type="project" value="TreeGrafter"/>
</dbReference>
<keyword evidence="2" id="KW-0802">TPR repeat</keyword>
<dbReference type="AlphaFoldDB" id="A0A6P4ERN2"/>
<feature type="region of interest" description="Disordered" evidence="3">
    <location>
        <begin position="1"/>
        <end position="47"/>
    </location>
</feature>
<dbReference type="InterPro" id="IPR011990">
    <property type="entry name" value="TPR-like_helical_dom_sf"/>
</dbReference>
<feature type="compositionally biased region" description="Polar residues" evidence="3">
    <location>
        <begin position="150"/>
        <end position="165"/>
    </location>
</feature>
<gene>
    <name evidence="6" type="primary">LOC108045874</name>
    <name evidence="4" type="synonym">108045874</name>
</gene>
<dbReference type="GO" id="GO:0060271">
    <property type="term" value="P:cilium assembly"/>
    <property type="evidence" value="ECO:0007669"/>
    <property type="project" value="TreeGrafter"/>
</dbReference>
<dbReference type="RefSeq" id="XP_016980815.1">
    <property type="nucleotide sequence ID" value="XM_017125326.1"/>
</dbReference>
<dbReference type="InterPro" id="IPR052628">
    <property type="entry name" value="CFAP70"/>
</dbReference>
<dbReference type="GO" id="GO:0070062">
    <property type="term" value="C:extracellular exosome"/>
    <property type="evidence" value="ECO:0007669"/>
    <property type="project" value="TreeGrafter"/>
</dbReference>
<sequence length="1062" mass="123822">MQGSSILGRSTLRRTSRQTRRRRSTVGPIEGSRSLISEVPSTERPKEQKSFQQRVFLYIQLNELTKLPKTDNPLELHLYHPKNTLQKMQERYTTETIIYQHEFNLKKPVFALGVMQDDIEDMNTFSDQPLLISLYQRIPRRRKGAKTKSRGATSQEVSQVNTEPSENGEGVQKKTKRSSKRGSEQFSEEGAEEGEGGTFSEERLELLSRGHCDLLQLFQKRRFISDITIFLYPEYQTSSQAELNDKITSCSVWHMYSILPILKNFNFTNLAFLTLESIYNAPEELHGQCSDLGLSVSFCAKQPEGEDGSFKVIPLCTYSGFVSQIISDQNTSIGWENIKRDLSSNMQYTFNQMETNSRVKLPRLFRMLLWEQDVDFQILKIDPVTDLALINNSMHRFVLNEEMRKILEAAVVHNDYDLLLQLYQDTPSNVLYEGVLNPSIFGYPGVNYCRFAIQLKPVLEPKVKLSIPRETMLMGPMFCTFKICFFQPICERNEPLDKFNESILKRLKLRRCFDMEFLKEDEDDVDVLLELYRAFDDLISDTIGFIIKRGVKDIKERKEFFCCQLGNLCNLLLKICGCDFNVRIPTKTNIEFREMLTHMYRELMDRIEGIFAGCSWTNSCDCATYQEYGEHGLTRLMNEMRLASNTGQRDLAIHMYDEIDHSTANRIIFDFVTLLNSVETLQFEQAARYFMKPRTRDWSGHYFTLLLQLYINYMMDLRSADEEVLSTAKTNMIESLRQFAHQNNLESETWILLYCYYKQVDYLPGMEFTRWKFQNLLEVSSKTLAFTPCSLYELYLPVDFEFKSSCNAMNIQFYAVFKLFARLGAYAFAEVVFSDIEHCFTEAEVYLIKTTLKILQRQIDNKFRVIMMPTDNSVPGKLKRCYQLHINGSAEYSRGRCQEAMKYFQELLLMTDPNDKALFKLSFLRLGHLAFKMEQYELSEKAFDFCVPSSYKRKNFSANFGKGLALYHLNRLEEAIPFLSRCTEVDLFIPDVWGYLATINLRLNRNKTALECWKMAKMYPELKISKNVYTELEKIRYSDVHLLVDDDGNPAETMSKMDFIAL</sequence>
<dbReference type="PANTHER" id="PTHR44314:SF1">
    <property type="entry name" value="CILIA- AND FLAGELLA-ASSOCIATED PROTEIN 70"/>
    <property type="match status" value="1"/>
</dbReference>
<evidence type="ECO:0000256" key="3">
    <source>
        <dbReference type="SAM" id="MobiDB-lite"/>
    </source>
</evidence>
<proteinExistence type="predicted"/>
<keyword evidence="1" id="KW-0677">Repeat</keyword>
<dbReference type="OrthoDB" id="10262375at2759"/>
<protein>
    <submittedName>
        <fullName evidence="6">Uncharacterized protein LOC108045874 isoform X1</fullName>
    </submittedName>
</protein>
<evidence type="ECO:0000313" key="4">
    <source>
        <dbReference type="EnsemblMetazoa" id="XP_016980815.1"/>
    </source>
</evidence>
<organism evidence="6">
    <name type="scientific">Drosophila rhopaloa</name>
    <name type="common">Fruit fly</name>
    <dbReference type="NCBI Taxonomy" id="1041015"/>
    <lineage>
        <taxon>Eukaryota</taxon>
        <taxon>Metazoa</taxon>
        <taxon>Ecdysozoa</taxon>
        <taxon>Arthropoda</taxon>
        <taxon>Hexapoda</taxon>
        <taxon>Insecta</taxon>
        <taxon>Pterygota</taxon>
        <taxon>Neoptera</taxon>
        <taxon>Endopterygota</taxon>
        <taxon>Diptera</taxon>
        <taxon>Brachycera</taxon>
        <taxon>Muscomorpha</taxon>
        <taxon>Ephydroidea</taxon>
        <taxon>Drosophilidae</taxon>
        <taxon>Drosophila</taxon>
        <taxon>Sophophora</taxon>
    </lineage>
</organism>
<dbReference type="GO" id="GO:0031514">
    <property type="term" value="C:motile cilium"/>
    <property type="evidence" value="ECO:0007669"/>
    <property type="project" value="TreeGrafter"/>
</dbReference>
<reference evidence="5" key="1">
    <citation type="journal article" date="2021" name="Elife">
        <title>Highly contiguous assemblies of 101 drosophilid genomes.</title>
        <authorList>
            <person name="Kim B.Y."/>
            <person name="Wang J.R."/>
            <person name="Miller D.E."/>
            <person name="Barmina O."/>
            <person name="Delaney E."/>
            <person name="Thompson A."/>
            <person name="Comeault A.A."/>
            <person name="Peede D."/>
            <person name="D'Agostino E.R."/>
            <person name="Pelaez J."/>
            <person name="Aguilar J.M."/>
            <person name="Haji D."/>
            <person name="Matsunaga T."/>
            <person name="Armstrong E.E."/>
            <person name="Zych M."/>
            <person name="Ogawa Y."/>
            <person name="Stamenkovic-Radak M."/>
            <person name="Jelic M."/>
            <person name="Veselinovic M.S."/>
            <person name="Tanaskovic M."/>
            <person name="Eric P."/>
            <person name="Gao J.J."/>
            <person name="Katoh T.K."/>
            <person name="Toda M.J."/>
            <person name="Watabe H."/>
            <person name="Watada M."/>
            <person name="Davis J.S."/>
            <person name="Moyle L.C."/>
            <person name="Manoli G."/>
            <person name="Bertolini E."/>
            <person name="Kostal V."/>
            <person name="Hawley R.S."/>
            <person name="Takahashi A."/>
            <person name="Jones C.D."/>
            <person name="Price D.K."/>
            <person name="Whiteman N."/>
            <person name="Kopp A."/>
            <person name="Matute D.R."/>
            <person name="Petrov D.A."/>
        </authorList>
    </citation>
    <scope>NUCLEOTIDE SEQUENCE [LARGE SCALE GENOMIC DNA]</scope>
</reference>
<dbReference type="Gene3D" id="1.25.40.10">
    <property type="entry name" value="Tetratricopeptide repeat domain"/>
    <property type="match status" value="1"/>
</dbReference>
<evidence type="ECO:0000256" key="1">
    <source>
        <dbReference type="ARBA" id="ARBA00022737"/>
    </source>
</evidence>
<evidence type="ECO:0000313" key="6">
    <source>
        <dbReference type="RefSeq" id="XP_016980815.1"/>
    </source>
</evidence>
<reference evidence="6" key="2">
    <citation type="submission" date="2025-04" db="UniProtKB">
        <authorList>
            <consortium name="RefSeq"/>
        </authorList>
    </citation>
    <scope>IDENTIFICATION</scope>
</reference>
<reference evidence="4" key="3">
    <citation type="submission" date="2025-05" db="UniProtKB">
        <authorList>
            <consortium name="EnsemblMetazoa"/>
        </authorList>
    </citation>
    <scope>IDENTIFICATION</scope>
</reference>
<name>A0A6P4ERN2_DRORH</name>
<keyword evidence="5" id="KW-1185">Reference proteome</keyword>
<accession>A0A6P4ERN2</accession>
<dbReference type="GeneID" id="108045874"/>
<dbReference type="EnsemblMetazoa" id="XM_017125326.1">
    <property type="protein sequence ID" value="XP_016980815.1"/>
    <property type="gene ID" value="LOC108045874"/>
</dbReference>
<dbReference type="SUPFAM" id="SSF48452">
    <property type="entry name" value="TPR-like"/>
    <property type="match status" value="1"/>
</dbReference>
<feature type="region of interest" description="Disordered" evidence="3">
    <location>
        <begin position="142"/>
        <end position="198"/>
    </location>
</feature>